<keyword evidence="5" id="KW-0677">Repeat</keyword>
<comment type="subcellular location">
    <subcellularLocation>
        <location evidence="1">Membrane</location>
        <topology evidence="1">Single-pass type I membrane protein</topology>
    </subcellularLocation>
</comment>
<reference evidence="19" key="1">
    <citation type="submission" date="2025-08" db="UniProtKB">
        <authorList>
            <consortium name="Ensembl"/>
        </authorList>
    </citation>
    <scope>IDENTIFICATION</scope>
</reference>
<dbReference type="GO" id="GO:0072536">
    <property type="term" value="C:interleukin-23 receptor complex"/>
    <property type="evidence" value="ECO:0007669"/>
    <property type="project" value="Ensembl"/>
</dbReference>
<dbReference type="GO" id="GO:0005143">
    <property type="term" value="F:interleukin-12 receptor binding"/>
    <property type="evidence" value="ECO:0007669"/>
    <property type="project" value="Ensembl"/>
</dbReference>
<dbReference type="GO" id="GO:0015026">
    <property type="term" value="F:coreceptor activity"/>
    <property type="evidence" value="ECO:0007669"/>
    <property type="project" value="Ensembl"/>
</dbReference>
<feature type="region of interest" description="Disordered" evidence="15">
    <location>
        <begin position="610"/>
        <end position="629"/>
    </location>
</feature>
<evidence type="ECO:0000256" key="17">
    <source>
        <dbReference type="SAM" id="SignalP"/>
    </source>
</evidence>
<evidence type="ECO:0000256" key="7">
    <source>
        <dbReference type="ARBA" id="ARBA00023136"/>
    </source>
</evidence>
<evidence type="ECO:0000256" key="4">
    <source>
        <dbReference type="ARBA" id="ARBA00022729"/>
    </source>
</evidence>
<dbReference type="GO" id="GO:0042104">
    <property type="term" value="P:positive regulation of activated T cell proliferation"/>
    <property type="evidence" value="ECO:0007669"/>
    <property type="project" value="Ensembl"/>
</dbReference>
<evidence type="ECO:0000259" key="18">
    <source>
        <dbReference type="PROSITE" id="PS50853"/>
    </source>
</evidence>
<evidence type="ECO:0000256" key="16">
    <source>
        <dbReference type="SAM" id="Phobius"/>
    </source>
</evidence>
<organism evidence="19 20">
    <name type="scientific">Cercocebus atys</name>
    <name type="common">Sooty mangabey</name>
    <name type="synonym">Cercocebus torquatus atys</name>
    <dbReference type="NCBI Taxonomy" id="9531"/>
    <lineage>
        <taxon>Eukaryota</taxon>
        <taxon>Metazoa</taxon>
        <taxon>Chordata</taxon>
        <taxon>Craniata</taxon>
        <taxon>Vertebrata</taxon>
        <taxon>Euteleostomi</taxon>
        <taxon>Mammalia</taxon>
        <taxon>Eutheria</taxon>
        <taxon>Euarchontoglires</taxon>
        <taxon>Primates</taxon>
        <taxon>Haplorrhini</taxon>
        <taxon>Catarrhini</taxon>
        <taxon>Cercopithecidae</taxon>
        <taxon>Cercopithecinae</taxon>
        <taxon>Cercocebus</taxon>
    </lineage>
</organism>
<evidence type="ECO:0000256" key="13">
    <source>
        <dbReference type="ARBA" id="ARBA00067634"/>
    </source>
</evidence>
<dbReference type="GO" id="GO:0002827">
    <property type="term" value="P:positive regulation of T-helper 1 type immune response"/>
    <property type="evidence" value="ECO:0007669"/>
    <property type="project" value="Ensembl"/>
</dbReference>
<dbReference type="Bgee" id="ENSCATG00000033199">
    <property type="expression patterns" value="Expressed in lymph node"/>
</dbReference>
<dbReference type="Gene3D" id="2.60.40.10">
    <property type="entry name" value="Immunoglobulins"/>
    <property type="match status" value="2"/>
</dbReference>
<keyword evidence="8" id="KW-1015">Disulfide bond</keyword>
<feature type="chain" id="PRO_5014462319" description="Interleukin-12 receptor subunit beta-1" evidence="17">
    <location>
        <begin position="24"/>
        <end position="629"/>
    </location>
</feature>
<reference evidence="19" key="2">
    <citation type="submission" date="2025-09" db="UniProtKB">
        <authorList>
            <consortium name="Ensembl"/>
        </authorList>
    </citation>
    <scope>IDENTIFICATION</scope>
</reference>
<dbReference type="GO" id="GO:0042022">
    <property type="term" value="C:interleukin-12 receptor complex"/>
    <property type="evidence" value="ECO:0007669"/>
    <property type="project" value="Ensembl"/>
</dbReference>
<evidence type="ECO:0000256" key="3">
    <source>
        <dbReference type="ARBA" id="ARBA00022692"/>
    </source>
</evidence>
<feature type="domain" description="Fibronectin type-III" evidence="18">
    <location>
        <begin position="396"/>
        <end position="490"/>
    </location>
</feature>
<comment type="subunit">
    <text evidence="12">Dimer or oligomer; disulfide-linked. Interacts with IL12RB2 to form the high affinity IL12 receptor. Heterodimer with IL23R; in presence of IL23. The heterodimer forms the IL23 receptor.</text>
</comment>
<dbReference type="GO" id="GO:0042019">
    <property type="term" value="F:interleukin-23 binding"/>
    <property type="evidence" value="ECO:0007669"/>
    <property type="project" value="Ensembl"/>
</dbReference>
<dbReference type="GO" id="GO:0032729">
    <property type="term" value="P:positive regulation of type II interferon production"/>
    <property type="evidence" value="ECO:0007669"/>
    <property type="project" value="Ensembl"/>
</dbReference>
<dbReference type="SMART" id="SM00060">
    <property type="entry name" value="FN3"/>
    <property type="match status" value="1"/>
</dbReference>
<evidence type="ECO:0000256" key="1">
    <source>
        <dbReference type="ARBA" id="ARBA00004479"/>
    </source>
</evidence>
<evidence type="ECO:0000313" key="20">
    <source>
        <dbReference type="Proteomes" id="UP000233060"/>
    </source>
</evidence>
<keyword evidence="20" id="KW-1185">Reference proteome</keyword>
<dbReference type="STRING" id="9531.ENSCATP00000018767"/>
<dbReference type="SUPFAM" id="SSF49265">
    <property type="entry name" value="Fibronectin type III"/>
    <property type="match status" value="1"/>
</dbReference>
<dbReference type="CDD" id="cd00063">
    <property type="entry name" value="FN3"/>
    <property type="match status" value="1"/>
</dbReference>
<keyword evidence="7 16" id="KW-0472">Membrane</keyword>
<evidence type="ECO:0000256" key="9">
    <source>
        <dbReference type="ARBA" id="ARBA00023170"/>
    </source>
</evidence>
<keyword evidence="10" id="KW-0325">Glycoprotein</keyword>
<dbReference type="AlphaFoldDB" id="A0A2K5M0P1"/>
<feature type="transmembrane region" description="Helical" evidence="16">
    <location>
        <begin position="494"/>
        <end position="518"/>
    </location>
</feature>
<dbReference type="PROSITE" id="PS50853">
    <property type="entry name" value="FN3"/>
    <property type="match status" value="1"/>
</dbReference>
<dbReference type="GO" id="GO:0042020">
    <property type="term" value="F:interleukin-23 receptor activity"/>
    <property type="evidence" value="ECO:0007669"/>
    <property type="project" value="Ensembl"/>
</dbReference>
<protein>
    <recommendedName>
        <fullName evidence="13">Interleukin-12 receptor subunit beta-1</fullName>
    </recommendedName>
    <alternativeName>
        <fullName evidence="14">IL-12 receptor beta component</fullName>
    </alternativeName>
</protein>
<dbReference type="Ensembl" id="ENSCATT00000042947.1">
    <property type="protein sequence ID" value="ENSCATP00000018767.1"/>
    <property type="gene ID" value="ENSCATG00000033199.1"/>
</dbReference>
<keyword evidence="9" id="KW-0675">Receptor</keyword>
<dbReference type="InterPro" id="IPR036116">
    <property type="entry name" value="FN3_sf"/>
</dbReference>
<dbReference type="FunFam" id="2.60.40.10:FF:001717">
    <property type="entry name" value="Interleukin 12 receptor subunit beta 1"/>
    <property type="match status" value="1"/>
</dbReference>
<dbReference type="PANTHER" id="PTHR23037:SF28">
    <property type="entry name" value="ERYTHROPOIETIN RECEPTOR"/>
    <property type="match status" value="1"/>
</dbReference>
<name>A0A2K5M0P1_CERAT</name>
<evidence type="ECO:0000256" key="15">
    <source>
        <dbReference type="SAM" id="MobiDB-lite"/>
    </source>
</evidence>
<dbReference type="InterPro" id="IPR013783">
    <property type="entry name" value="Ig-like_fold"/>
</dbReference>
<evidence type="ECO:0000256" key="8">
    <source>
        <dbReference type="ARBA" id="ARBA00023157"/>
    </source>
</evidence>
<evidence type="ECO:0000256" key="2">
    <source>
        <dbReference type="ARBA" id="ARBA00008921"/>
    </source>
</evidence>
<evidence type="ECO:0000256" key="12">
    <source>
        <dbReference type="ARBA" id="ARBA00065421"/>
    </source>
</evidence>
<evidence type="ECO:0000256" key="6">
    <source>
        <dbReference type="ARBA" id="ARBA00022989"/>
    </source>
</evidence>
<comment type="function">
    <text evidence="11">Functions as an interleukin receptor which binds interleukin-12 with low affinity and is involved in IL12 transduction. Associated with IL12RB2 it forms a functional, high affinity receptor for IL12. Also associates with IL23R to form the interleukin-23 receptor which functions in IL23 signal transduction probably through activation of the Jak-Stat signaling cascade.</text>
</comment>
<feature type="signal peptide" evidence="17">
    <location>
        <begin position="1"/>
        <end position="23"/>
    </location>
</feature>
<keyword evidence="6 16" id="KW-1133">Transmembrane helix</keyword>
<dbReference type="Pfam" id="PF00041">
    <property type="entry name" value="fn3"/>
    <property type="match status" value="1"/>
</dbReference>
<dbReference type="InterPro" id="IPR003961">
    <property type="entry name" value="FN3_dom"/>
</dbReference>
<dbReference type="GeneTree" id="ENSGT00390000012431"/>
<evidence type="ECO:0000256" key="11">
    <source>
        <dbReference type="ARBA" id="ARBA00057593"/>
    </source>
</evidence>
<evidence type="ECO:0000313" key="19">
    <source>
        <dbReference type="Ensembl" id="ENSCATP00000018767.1"/>
    </source>
</evidence>
<dbReference type="OMA" id="ECSWEYE"/>
<dbReference type="Proteomes" id="UP000233060">
    <property type="component" value="Unassembled WGS sequence"/>
</dbReference>
<proteinExistence type="inferred from homology"/>
<sequence>MGLLVTWVVPLFLLFLRSRQGAACRTSECCFQDPPYPDADSGSASGPRDLSCYRISSAGYECSWQYEGPTAGVSHFLRCCLSSGRCCYFAAGSATRLQFSDQAGVSVLHTVTLWVESWARNRTEKSPEVTLQLYTSVKYKPPLGDIKVSKLAGQLRMEWETPDNQVGAEVQFRHRTPSSSWKVDTGLSRSHHHCVCPQSCLCPLEMNVAQEFQLRRRRLGSQGSSWSKWSSPVCVPPENPPQPQVRFSVEQLGRDGRRRLTLKEQVTGLSQGCGVAWDGEVGERLQEPEKGAGERDGNCLMGLSPLLPEPVALNISVGTNGTTMYWPARAQSTTYCIEWQPVGQEGSLATCNLTAPQDPDPAGMGNGLEWPASAPPLSLLAFTMTMVLVAASAAGTPHHVSVKNHSLDSVSVDWAPSPLSTCPGVLKEYVVRCRDEDSNQVSEHPVQPTETQVTLSDLRAGVAYTVQVRADTAWLRGAWSQPQRFSIKVQVSDWFIFFASLGSFLSILLVGVLGYLGLNRATRHLCPPLPTPCASSAIQFPAGKETWQWINPVDFQEEASLQEALVVEMSWDKGERTELLEKAELPEGAPELALDTQLSLEDGDRCKAKVLRPSGPDGQGCNPAWGMRG</sequence>
<accession>A0A2K5M0P1</accession>
<gene>
    <name evidence="19" type="primary">IL12RB1</name>
</gene>
<evidence type="ECO:0000256" key="5">
    <source>
        <dbReference type="ARBA" id="ARBA00022737"/>
    </source>
</evidence>
<evidence type="ECO:0000256" key="10">
    <source>
        <dbReference type="ARBA" id="ARBA00023180"/>
    </source>
</evidence>
<comment type="similarity">
    <text evidence="2">Belongs to the type I cytokine receptor family. Type 2 subfamily.</text>
</comment>
<dbReference type="GO" id="GO:0071346">
    <property type="term" value="P:cellular response to type II interferon"/>
    <property type="evidence" value="ECO:0007669"/>
    <property type="project" value="Ensembl"/>
</dbReference>
<dbReference type="GO" id="GO:0016517">
    <property type="term" value="F:interleukin-12 receptor activity"/>
    <property type="evidence" value="ECO:0007669"/>
    <property type="project" value="Ensembl"/>
</dbReference>
<keyword evidence="4 17" id="KW-0732">Signal</keyword>
<keyword evidence="3 16" id="KW-0812">Transmembrane</keyword>
<dbReference type="GO" id="GO:0002230">
    <property type="term" value="P:positive regulation of defense response to virus by host"/>
    <property type="evidence" value="ECO:0007669"/>
    <property type="project" value="Ensembl"/>
</dbReference>
<evidence type="ECO:0000256" key="14">
    <source>
        <dbReference type="ARBA" id="ARBA00079385"/>
    </source>
</evidence>
<dbReference type="PANTHER" id="PTHR23037">
    <property type="entry name" value="CYTOKINE RECEPTOR"/>
    <property type="match status" value="1"/>
</dbReference>
<dbReference type="GO" id="GO:0009897">
    <property type="term" value="C:external side of plasma membrane"/>
    <property type="evidence" value="ECO:0007669"/>
    <property type="project" value="TreeGrafter"/>
</dbReference>
<dbReference type="GO" id="GO:0045063">
    <property type="term" value="P:T-helper 1 cell differentiation"/>
    <property type="evidence" value="ECO:0007669"/>
    <property type="project" value="Ensembl"/>
</dbReference>